<dbReference type="AlphaFoldDB" id="A0A927ZYY8"/>
<dbReference type="GO" id="GO:0003824">
    <property type="term" value="F:catalytic activity"/>
    <property type="evidence" value="ECO:0007669"/>
    <property type="project" value="InterPro"/>
</dbReference>
<dbReference type="PROSITE" id="PS00166">
    <property type="entry name" value="ENOYL_COA_HYDRATASE"/>
    <property type="match status" value="1"/>
</dbReference>
<evidence type="ECO:0000256" key="2">
    <source>
        <dbReference type="RuleBase" id="RU003707"/>
    </source>
</evidence>
<dbReference type="Gene3D" id="1.10.12.10">
    <property type="entry name" value="Lyase 2-enoyl-coa Hydratase, Chain A, domain 2"/>
    <property type="match status" value="1"/>
</dbReference>
<dbReference type="InterPro" id="IPR051683">
    <property type="entry name" value="Enoyl-CoA_Hydratase/Isomerase"/>
</dbReference>
<dbReference type="InterPro" id="IPR018376">
    <property type="entry name" value="Enoyl-CoA_hyd/isom_CS"/>
</dbReference>
<dbReference type="CDD" id="cd06558">
    <property type="entry name" value="crotonase-like"/>
    <property type="match status" value="1"/>
</dbReference>
<evidence type="ECO:0000313" key="4">
    <source>
        <dbReference type="Proteomes" id="UP000772151"/>
    </source>
</evidence>
<dbReference type="EMBL" id="SVCA01000004">
    <property type="protein sequence ID" value="MBE6085048.1"/>
    <property type="molecule type" value="Genomic_DNA"/>
</dbReference>
<sequence>MDENGRGEWDMLVNTVMKDRIAYVEMCNGKHFNCLSEDMCHELIEAIQDAYAKECVGIVLEAEVNRHVWSAGHDIHELPQDGSDPLAFYVPMEKLLREVQDTPIPVIACVDGTVWGGACDLCLSCDMIVSSKDATFAITPAKIGIPYNASGIMHFINQLGINKAREMFFLATPITAEDALNVGLINRVAEDSKALKEMLEEQFLTPLRHNSILSISAIKRQFRILSRASTVISAESFERINAYRNIVYCGDDYKEGINSFLEKRKPEYKGRAMDLD</sequence>
<dbReference type="SUPFAM" id="SSF52096">
    <property type="entry name" value="ClpP/crotonase"/>
    <property type="match status" value="1"/>
</dbReference>
<evidence type="ECO:0000256" key="1">
    <source>
        <dbReference type="ARBA" id="ARBA00005254"/>
    </source>
</evidence>
<dbReference type="InterPro" id="IPR001753">
    <property type="entry name" value="Enoyl-CoA_hydra/iso"/>
</dbReference>
<name>A0A927ZYY8_SELRU</name>
<organism evidence="3 4">
    <name type="scientific">Selenomonas ruminantium</name>
    <dbReference type="NCBI Taxonomy" id="971"/>
    <lineage>
        <taxon>Bacteria</taxon>
        <taxon>Bacillati</taxon>
        <taxon>Bacillota</taxon>
        <taxon>Negativicutes</taxon>
        <taxon>Selenomonadales</taxon>
        <taxon>Selenomonadaceae</taxon>
        <taxon>Selenomonas</taxon>
    </lineage>
</organism>
<reference evidence="3" key="1">
    <citation type="submission" date="2019-04" db="EMBL/GenBank/DDBJ databases">
        <title>Evolution of Biomass-Degrading Anaerobic Consortia Revealed by Metagenomics.</title>
        <authorList>
            <person name="Peng X."/>
        </authorList>
    </citation>
    <scope>NUCLEOTIDE SEQUENCE</scope>
    <source>
        <strain evidence="3">SIG242</strain>
    </source>
</reference>
<dbReference type="Gene3D" id="3.90.226.10">
    <property type="entry name" value="2-enoyl-CoA Hydratase, Chain A, domain 1"/>
    <property type="match status" value="1"/>
</dbReference>
<dbReference type="InterPro" id="IPR029045">
    <property type="entry name" value="ClpP/crotonase-like_dom_sf"/>
</dbReference>
<comment type="caution">
    <text evidence="3">The sequence shown here is derived from an EMBL/GenBank/DDBJ whole genome shotgun (WGS) entry which is preliminary data.</text>
</comment>
<gene>
    <name evidence="3" type="primary">scpB</name>
    <name evidence="3" type="ORF">E7203_06215</name>
</gene>
<dbReference type="Proteomes" id="UP000772151">
    <property type="component" value="Unassembled WGS sequence"/>
</dbReference>
<evidence type="ECO:0000313" key="3">
    <source>
        <dbReference type="EMBL" id="MBE6085048.1"/>
    </source>
</evidence>
<dbReference type="InterPro" id="IPR014748">
    <property type="entry name" value="Enoyl-CoA_hydra_C"/>
</dbReference>
<dbReference type="PANTHER" id="PTHR42964:SF1">
    <property type="entry name" value="POLYKETIDE BIOSYNTHESIS ENOYL-COA HYDRATASE PKSH-RELATED"/>
    <property type="match status" value="1"/>
</dbReference>
<dbReference type="Pfam" id="PF00378">
    <property type="entry name" value="ECH_1"/>
    <property type="match status" value="1"/>
</dbReference>
<dbReference type="PANTHER" id="PTHR42964">
    <property type="entry name" value="ENOYL-COA HYDRATASE"/>
    <property type="match status" value="1"/>
</dbReference>
<accession>A0A927ZYY8</accession>
<comment type="similarity">
    <text evidence="1 2">Belongs to the enoyl-CoA hydratase/isomerase family.</text>
</comment>
<proteinExistence type="inferred from homology"/>
<dbReference type="NCBIfam" id="NF008506">
    <property type="entry name" value="PRK11423.1"/>
    <property type="match status" value="1"/>
</dbReference>
<protein>
    <submittedName>
        <fullName evidence="3">Methylmalonyl-CoA decarboxylase</fullName>
    </submittedName>
</protein>